<evidence type="ECO:0000313" key="1">
    <source>
        <dbReference type="EMBL" id="KAI7983721.1"/>
    </source>
</evidence>
<evidence type="ECO:0000313" key="2">
    <source>
        <dbReference type="Proteomes" id="UP001060215"/>
    </source>
</evidence>
<proteinExistence type="predicted"/>
<name>A0ACC0F8G9_9ERIC</name>
<dbReference type="EMBL" id="CM045768">
    <property type="protein sequence ID" value="KAI7983721.1"/>
    <property type="molecule type" value="Genomic_DNA"/>
</dbReference>
<reference evidence="1 2" key="1">
    <citation type="journal article" date="2022" name="Plant J.">
        <title>Chromosome-level genome of Camellia lanceoleosa provides a valuable resource for understanding genome evolution and self-incompatibility.</title>
        <authorList>
            <person name="Gong W."/>
            <person name="Xiao S."/>
            <person name="Wang L."/>
            <person name="Liao Z."/>
            <person name="Chang Y."/>
            <person name="Mo W."/>
            <person name="Hu G."/>
            <person name="Li W."/>
            <person name="Zhao G."/>
            <person name="Zhu H."/>
            <person name="Hu X."/>
            <person name="Ji K."/>
            <person name="Xiang X."/>
            <person name="Song Q."/>
            <person name="Yuan D."/>
            <person name="Jin S."/>
            <person name="Zhang L."/>
        </authorList>
    </citation>
    <scope>NUCLEOTIDE SEQUENCE [LARGE SCALE GENOMIC DNA]</scope>
    <source>
        <strain evidence="1">SQ_2022a</strain>
    </source>
</reference>
<accession>A0ACC0F8G9</accession>
<organism evidence="1 2">
    <name type="scientific">Camellia lanceoleosa</name>
    <dbReference type="NCBI Taxonomy" id="1840588"/>
    <lineage>
        <taxon>Eukaryota</taxon>
        <taxon>Viridiplantae</taxon>
        <taxon>Streptophyta</taxon>
        <taxon>Embryophyta</taxon>
        <taxon>Tracheophyta</taxon>
        <taxon>Spermatophyta</taxon>
        <taxon>Magnoliopsida</taxon>
        <taxon>eudicotyledons</taxon>
        <taxon>Gunneridae</taxon>
        <taxon>Pentapetalae</taxon>
        <taxon>asterids</taxon>
        <taxon>Ericales</taxon>
        <taxon>Theaceae</taxon>
        <taxon>Camellia</taxon>
    </lineage>
</organism>
<keyword evidence="2" id="KW-1185">Reference proteome</keyword>
<gene>
    <name evidence="1" type="ORF">LOK49_LG15G02653</name>
</gene>
<dbReference type="Proteomes" id="UP001060215">
    <property type="component" value="Chromosome 11"/>
</dbReference>
<comment type="caution">
    <text evidence="1">The sequence shown here is derived from an EMBL/GenBank/DDBJ whole genome shotgun (WGS) entry which is preliminary data.</text>
</comment>
<protein>
    <submittedName>
        <fullName evidence="1">Uncharacterized protein</fullName>
    </submittedName>
</protein>
<sequence length="48" mass="5792">MKENDEDLRKKTERVRERERELNFALVSFCSLKKKTDFILCGCVFYTT</sequence>